<dbReference type="InterPro" id="IPR001374">
    <property type="entry name" value="R3H_dom"/>
</dbReference>
<name>A0A4Y7R5W8_9FIRM</name>
<evidence type="ECO:0000256" key="2">
    <source>
        <dbReference type="ARBA" id="ARBA00022884"/>
    </source>
</evidence>
<dbReference type="GO" id="GO:0003723">
    <property type="term" value="F:RNA binding"/>
    <property type="evidence" value="ECO:0007669"/>
    <property type="project" value="UniProtKB-UniRule"/>
</dbReference>
<comment type="domain">
    <text evidence="6">Has an N-terminal Jag-N domain and 2 RNA-binding domains (KH and R3H).</text>
</comment>
<comment type="subcellular location">
    <subcellularLocation>
        <location evidence="6">Cytoplasm</location>
    </subcellularLocation>
</comment>
<feature type="region of interest" description="Jag_N domain" evidence="6">
    <location>
        <begin position="5"/>
        <end position="55"/>
    </location>
</feature>
<dbReference type="InterPro" id="IPR034079">
    <property type="entry name" value="R3H_KhpB"/>
</dbReference>
<evidence type="ECO:0000259" key="7">
    <source>
        <dbReference type="PROSITE" id="PS51061"/>
    </source>
</evidence>
<dbReference type="PROSITE" id="PS50084">
    <property type="entry name" value="KH_TYPE_1"/>
    <property type="match status" value="1"/>
</dbReference>
<proteinExistence type="inferred from homology"/>
<comment type="function">
    <text evidence="6">A probable RNA chaperone. Forms a complex with KhpA which binds to cellular RNA and controls its expression. Plays a role in peptidoglycan (PG) homeostasis and cell length regulation.</text>
</comment>
<comment type="similarity">
    <text evidence="6">Belongs to the KhpB RNA-binding protein family.</text>
</comment>
<organism evidence="8 9">
    <name type="scientific">Pelotomaculum schinkii</name>
    <dbReference type="NCBI Taxonomy" id="78350"/>
    <lineage>
        <taxon>Bacteria</taxon>
        <taxon>Bacillati</taxon>
        <taxon>Bacillota</taxon>
        <taxon>Clostridia</taxon>
        <taxon>Eubacteriales</taxon>
        <taxon>Desulfotomaculaceae</taxon>
        <taxon>Pelotomaculum</taxon>
    </lineage>
</organism>
<dbReference type="InterPro" id="IPR038247">
    <property type="entry name" value="Jag_N_dom_sf"/>
</dbReference>
<dbReference type="PANTHER" id="PTHR35800">
    <property type="entry name" value="PROTEIN JAG"/>
    <property type="match status" value="1"/>
</dbReference>
<dbReference type="Pfam" id="PF14804">
    <property type="entry name" value="Jag_N"/>
    <property type="match status" value="1"/>
</dbReference>
<dbReference type="SMART" id="SM01245">
    <property type="entry name" value="Jag_N"/>
    <property type="match status" value="1"/>
</dbReference>
<dbReference type="GO" id="GO:0005737">
    <property type="term" value="C:cytoplasm"/>
    <property type="evidence" value="ECO:0007669"/>
    <property type="project" value="UniProtKB-SubCell"/>
</dbReference>
<keyword evidence="9" id="KW-1185">Reference proteome</keyword>
<keyword evidence="3 6" id="KW-0133">Cell shape</keyword>
<dbReference type="GO" id="GO:0009252">
    <property type="term" value="P:peptidoglycan biosynthetic process"/>
    <property type="evidence" value="ECO:0007669"/>
    <property type="project" value="UniProtKB-UniRule"/>
</dbReference>
<keyword evidence="5 6" id="KW-0961">Cell wall biogenesis/degradation</keyword>
<dbReference type="CDD" id="cd02644">
    <property type="entry name" value="R3H_jag"/>
    <property type="match status" value="1"/>
</dbReference>
<dbReference type="InterPro" id="IPR036867">
    <property type="entry name" value="R3H_dom_sf"/>
</dbReference>
<dbReference type="Gene3D" id="3.30.300.20">
    <property type="match status" value="1"/>
</dbReference>
<dbReference type="Pfam" id="PF01424">
    <property type="entry name" value="R3H"/>
    <property type="match status" value="1"/>
</dbReference>
<evidence type="ECO:0000256" key="1">
    <source>
        <dbReference type="ARBA" id="ARBA00022490"/>
    </source>
</evidence>
<dbReference type="Proteomes" id="UP000298324">
    <property type="component" value="Unassembled WGS sequence"/>
</dbReference>
<dbReference type="GO" id="GO:0071555">
    <property type="term" value="P:cell wall organization"/>
    <property type="evidence" value="ECO:0007669"/>
    <property type="project" value="UniProtKB-KW"/>
</dbReference>
<keyword evidence="4 6" id="KW-0143">Chaperone</keyword>
<evidence type="ECO:0000313" key="9">
    <source>
        <dbReference type="Proteomes" id="UP000298324"/>
    </source>
</evidence>
<evidence type="ECO:0000256" key="3">
    <source>
        <dbReference type="ARBA" id="ARBA00022960"/>
    </source>
</evidence>
<comment type="caution">
    <text evidence="8">The sequence shown here is derived from an EMBL/GenBank/DDBJ whole genome shotgun (WGS) entry which is preliminary data.</text>
</comment>
<protein>
    <recommendedName>
        <fullName evidence="6">RNA-binding protein KhpB</fullName>
    </recommendedName>
    <alternativeName>
        <fullName evidence="6">RNA-binding protein EloR</fullName>
    </alternativeName>
</protein>
<dbReference type="PANTHER" id="PTHR35800:SF1">
    <property type="entry name" value="RNA-BINDING PROTEIN KHPB"/>
    <property type="match status" value="1"/>
</dbReference>
<dbReference type="Pfam" id="PF13083">
    <property type="entry name" value="KH_KhpA-B"/>
    <property type="match status" value="1"/>
</dbReference>
<dbReference type="EMBL" id="QFGA01000004">
    <property type="protein sequence ID" value="TEB04143.1"/>
    <property type="molecule type" value="Genomic_DNA"/>
</dbReference>
<accession>A0A4Y7R5W8</accession>
<dbReference type="SMART" id="SM00393">
    <property type="entry name" value="R3H"/>
    <property type="match status" value="1"/>
</dbReference>
<dbReference type="CDD" id="cd02414">
    <property type="entry name" value="KH-II_Jag"/>
    <property type="match status" value="1"/>
</dbReference>
<evidence type="ECO:0000256" key="5">
    <source>
        <dbReference type="ARBA" id="ARBA00023316"/>
    </source>
</evidence>
<dbReference type="RefSeq" id="WP_134216810.1">
    <property type="nucleotide sequence ID" value="NZ_QFGA01000004.1"/>
</dbReference>
<dbReference type="SUPFAM" id="SSF82708">
    <property type="entry name" value="R3H domain"/>
    <property type="match status" value="1"/>
</dbReference>
<dbReference type="PROSITE" id="PS51061">
    <property type="entry name" value="R3H"/>
    <property type="match status" value="1"/>
</dbReference>
<dbReference type="InterPro" id="IPR015946">
    <property type="entry name" value="KH_dom-like_a/b"/>
</dbReference>
<evidence type="ECO:0000256" key="6">
    <source>
        <dbReference type="HAMAP-Rule" id="MF_00867"/>
    </source>
</evidence>
<keyword evidence="1 6" id="KW-0963">Cytoplasm</keyword>
<feature type="domain" description="R3H" evidence="7">
    <location>
        <begin position="140"/>
        <end position="206"/>
    </location>
</feature>
<dbReference type="HAMAP" id="MF_00867">
    <property type="entry name" value="KhpB"/>
    <property type="match status" value="1"/>
</dbReference>
<sequence length="206" mass="23189">MKAVEKTGKTVDDAVSQALIDLGASREEVEVTVLDEPSKGIFGIFGAKMARVMVSLKNGPSQKATNLLKNIFRAMQIQVGIKANEKDHEIQINLEGDDLGILIGRRGETLDSLQYLVNLSVNKNQEVRKKIIIDIEGYRRRREETLQKLALKLADKAKQRGRNVVLEPMSSQERRIIHTVLQGRDDIYTFSEGEEPLRKIIIAPKK</sequence>
<evidence type="ECO:0000256" key="4">
    <source>
        <dbReference type="ARBA" id="ARBA00023186"/>
    </source>
</evidence>
<dbReference type="InterPro" id="IPR039247">
    <property type="entry name" value="KhpB"/>
</dbReference>
<keyword evidence="2 6" id="KW-0694">RNA-binding</keyword>
<evidence type="ECO:0000313" key="8">
    <source>
        <dbReference type="EMBL" id="TEB04143.1"/>
    </source>
</evidence>
<dbReference type="Gene3D" id="3.30.30.80">
    <property type="entry name" value="probable RNA-binding protein from clostridium symbiosum atcc 14940"/>
    <property type="match status" value="1"/>
</dbReference>
<dbReference type="InterPro" id="IPR038008">
    <property type="entry name" value="Jag_KH"/>
</dbReference>
<dbReference type="InterPro" id="IPR032782">
    <property type="entry name" value="KhpB_N"/>
</dbReference>
<dbReference type="Gene3D" id="3.30.1370.50">
    <property type="entry name" value="R3H-like domain"/>
    <property type="match status" value="1"/>
</dbReference>
<comment type="subunit">
    <text evidence="6">Forms a complex with KhpA.</text>
</comment>
<gene>
    <name evidence="6" type="primary">khpB</name>
    <name evidence="6" type="synonym">eloR</name>
    <name evidence="8" type="ORF">Psch_03865</name>
</gene>
<dbReference type="NCBIfam" id="NF041568">
    <property type="entry name" value="Jag_EloR"/>
    <property type="match status" value="1"/>
</dbReference>
<reference evidence="8 9" key="1">
    <citation type="journal article" date="2018" name="Environ. Microbiol.">
        <title>Novel energy conservation strategies and behaviour of Pelotomaculum schinkii driving syntrophic propionate catabolism.</title>
        <authorList>
            <person name="Hidalgo-Ahumada C.A.P."/>
            <person name="Nobu M.K."/>
            <person name="Narihiro T."/>
            <person name="Tamaki H."/>
            <person name="Liu W.T."/>
            <person name="Kamagata Y."/>
            <person name="Stams A.J.M."/>
            <person name="Imachi H."/>
            <person name="Sousa D.Z."/>
        </authorList>
    </citation>
    <scope>NUCLEOTIDE SEQUENCE [LARGE SCALE GENOMIC DNA]</scope>
    <source>
        <strain evidence="8 9">HH</strain>
    </source>
</reference>
<dbReference type="GO" id="GO:0008360">
    <property type="term" value="P:regulation of cell shape"/>
    <property type="evidence" value="ECO:0007669"/>
    <property type="project" value="UniProtKB-KW"/>
</dbReference>
<dbReference type="AlphaFoldDB" id="A0A4Y7R5W8"/>